<protein>
    <submittedName>
        <fullName evidence="2">Uncharacterized protein</fullName>
    </submittedName>
</protein>
<evidence type="ECO:0000313" key="2">
    <source>
        <dbReference type="EMBL" id="RDX79253.1"/>
    </source>
</evidence>
<feature type="region of interest" description="Disordered" evidence="1">
    <location>
        <begin position="232"/>
        <end position="256"/>
    </location>
</feature>
<gene>
    <name evidence="2" type="ORF">CR513_40342</name>
</gene>
<sequence length="256" mass="29544">MKSSQHPSEVEVNSEEAKSERLDEVRPLIPVPNWMSIPNWMLTLLWLTPVADSHLSGFVPASKARIHSINSSTSKKRYRTKSNKDKEVVSTRQCRLRKADSMADLKVESTPIQNQIHPHIRRMTPPKQDSSTCRITVFAQARVNAGPWVEYCGRLPRRDCQGEVTTNLYQYERQPYPNRQPYQPNPNHVQHTRPRFGPAGTMPGGTIGRHYKSNVVDRFWKYTLANNFESTRGRSRHHATMKRLKSYHSQTSLSRV</sequence>
<feature type="compositionally biased region" description="Basic residues" evidence="1">
    <location>
        <begin position="233"/>
        <end position="246"/>
    </location>
</feature>
<feature type="region of interest" description="Disordered" evidence="1">
    <location>
        <begin position="1"/>
        <end position="21"/>
    </location>
</feature>
<evidence type="ECO:0000256" key="1">
    <source>
        <dbReference type="SAM" id="MobiDB-lite"/>
    </source>
</evidence>
<feature type="compositionally biased region" description="Polar residues" evidence="1">
    <location>
        <begin position="247"/>
        <end position="256"/>
    </location>
</feature>
<organism evidence="2 3">
    <name type="scientific">Mucuna pruriens</name>
    <name type="common">Velvet bean</name>
    <name type="synonym">Dolichos pruriens</name>
    <dbReference type="NCBI Taxonomy" id="157652"/>
    <lineage>
        <taxon>Eukaryota</taxon>
        <taxon>Viridiplantae</taxon>
        <taxon>Streptophyta</taxon>
        <taxon>Embryophyta</taxon>
        <taxon>Tracheophyta</taxon>
        <taxon>Spermatophyta</taxon>
        <taxon>Magnoliopsida</taxon>
        <taxon>eudicotyledons</taxon>
        <taxon>Gunneridae</taxon>
        <taxon>Pentapetalae</taxon>
        <taxon>rosids</taxon>
        <taxon>fabids</taxon>
        <taxon>Fabales</taxon>
        <taxon>Fabaceae</taxon>
        <taxon>Papilionoideae</taxon>
        <taxon>50 kb inversion clade</taxon>
        <taxon>NPAAA clade</taxon>
        <taxon>indigoferoid/millettioid clade</taxon>
        <taxon>Phaseoleae</taxon>
        <taxon>Mucuna</taxon>
    </lineage>
</organism>
<feature type="non-terminal residue" evidence="2">
    <location>
        <position position="1"/>
    </location>
</feature>
<dbReference type="Proteomes" id="UP000257109">
    <property type="component" value="Unassembled WGS sequence"/>
</dbReference>
<dbReference type="AlphaFoldDB" id="A0A371FMD3"/>
<dbReference type="EMBL" id="QJKJ01008596">
    <property type="protein sequence ID" value="RDX79253.1"/>
    <property type="molecule type" value="Genomic_DNA"/>
</dbReference>
<comment type="caution">
    <text evidence="2">The sequence shown here is derived from an EMBL/GenBank/DDBJ whole genome shotgun (WGS) entry which is preliminary data.</text>
</comment>
<accession>A0A371FMD3</accession>
<reference evidence="2" key="1">
    <citation type="submission" date="2018-05" db="EMBL/GenBank/DDBJ databases">
        <title>Draft genome of Mucuna pruriens seed.</title>
        <authorList>
            <person name="Nnadi N.E."/>
            <person name="Vos R."/>
            <person name="Hasami M.H."/>
            <person name="Devisetty U.K."/>
            <person name="Aguiy J.C."/>
        </authorList>
    </citation>
    <scope>NUCLEOTIDE SEQUENCE [LARGE SCALE GENOMIC DNA]</scope>
    <source>
        <strain evidence="2">JCA_2017</strain>
    </source>
</reference>
<keyword evidence="3" id="KW-1185">Reference proteome</keyword>
<evidence type="ECO:0000313" key="3">
    <source>
        <dbReference type="Proteomes" id="UP000257109"/>
    </source>
</evidence>
<proteinExistence type="predicted"/>
<name>A0A371FMD3_MUCPR</name>